<dbReference type="AlphaFoldDB" id="A0A382LWG4"/>
<feature type="region of interest" description="Disordered" evidence="2">
    <location>
        <begin position="79"/>
        <end position="100"/>
    </location>
</feature>
<dbReference type="InterPro" id="IPR000551">
    <property type="entry name" value="MerR-type_HTH_dom"/>
</dbReference>
<reference evidence="4" key="1">
    <citation type="submission" date="2018-05" db="EMBL/GenBank/DDBJ databases">
        <authorList>
            <person name="Lanie J.A."/>
            <person name="Ng W.-L."/>
            <person name="Kazmierczak K.M."/>
            <person name="Andrzejewski T.M."/>
            <person name="Davidsen T.M."/>
            <person name="Wayne K.J."/>
            <person name="Tettelin H."/>
            <person name="Glass J.I."/>
            <person name="Rusch D."/>
            <person name="Podicherti R."/>
            <person name="Tsui H.-C.T."/>
            <person name="Winkler M.E."/>
        </authorList>
    </citation>
    <scope>NUCLEOTIDE SEQUENCE</scope>
</reference>
<organism evidence="4">
    <name type="scientific">marine metagenome</name>
    <dbReference type="NCBI Taxonomy" id="408172"/>
    <lineage>
        <taxon>unclassified sequences</taxon>
        <taxon>metagenomes</taxon>
        <taxon>ecological metagenomes</taxon>
    </lineage>
</organism>
<sequence length="118" mass="13430">MDIKKLYYSIGEVSKMTGLKQYVLRYWETEFKQLKPQKNRSGNRTYRQADIDTILTIKSLLYDKKFTIVGARKQLNSGVEGMGDGEEGSTSSGMSEKQKTALGEIKEELQKILDIIAE</sequence>
<dbReference type="GO" id="GO:0003677">
    <property type="term" value="F:DNA binding"/>
    <property type="evidence" value="ECO:0007669"/>
    <property type="project" value="UniProtKB-KW"/>
</dbReference>
<feature type="domain" description="HTH merR-type" evidence="3">
    <location>
        <begin position="7"/>
        <end position="77"/>
    </location>
</feature>
<dbReference type="SUPFAM" id="SSF46955">
    <property type="entry name" value="Putative DNA-binding domain"/>
    <property type="match status" value="1"/>
</dbReference>
<proteinExistence type="predicted"/>
<dbReference type="Pfam" id="PF13411">
    <property type="entry name" value="MerR_1"/>
    <property type="match status" value="1"/>
</dbReference>
<dbReference type="InterPro" id="IPR047057">
    <property type="entry name" value="MerR_fam"/>
</dbReference>
<dbReference type="PANTHER" id="PTHR30204">
    <property type="entry name" value="REDOX-CYCLING DRUG-SENSING TRANSCRIPTIONAL ACTIVATOR SOXR"/>
    <property type="match status" value="1"/>
</dbReference>
<dbReference type="PROSITE" id="PS50937">
    <property type="entry name" value="HTH_MERR_2"/>
    <property type="match status" value="1"/>
</dbReference>
<name>A0A382LWG4_9ZZZZ</name>
<keyword evidence="1" id="KW-0238">DNA-binding</keyword>
<evidence type="ECO:0000313" key="4">
    <source>
        <dbReference type="EMBL" id="SVC40960.1"/>
    </source>
</evidence>
<dbReference type="InterPro" id="IPR009061">
    <property type="entry name" value="DNA-bd_dom_put_sf"/>
</dbReference>
<gene>
    <name evidence="4" type="ORF">METZ01_LOCUS293814</name>
</gene>
<dbReference type="PANTHER" id="PTHR30204:SF15">
    <property type="entry name" value="BLL5018 PROTEIN"/>
    <property type="match status" value="1"/>
</dbReference>
<evidence type="ECO:0000259" key="3">
    <source>
        <dbReference type="PROSITE" id="PS50937"/>
    </source>
</evidence>
<evidence type="ECO:0000256" key="2">
    <source>
        <dbReference type="SAM" id="MobiDB-lite"/>
    </source>
</evidence>
<dbReference type="Gene3D" id="1.10.1660.10">
    <property type="match status" value="1"/>
</dbReference>
<dbReference type="GO" id="GO:0003700">
    <property type="term" value="F:DNA-binding transcription factor activity"/>
    <property type="evidence" value="ECO:0007669"/>
    <property type="project" value="InterPro"/>
</dbReference>
<dbReference type="EMBL" id="UINC01089673">
    <property type="protein sequence ID" value="SVC40960.1"/>
    <property type="molecule type" value="Genomic_DNA"/>
</dbReference>
<protein>
    <recommendedName>
        <fullName evidence="3">HTH merR-type domain-containing protein</fullName>
    </recommendedName>
</protein>
<accession>A0A382LWG4</accession>
<dbReference type="CDD" id="cd04765">
    <property type="entry name" value="HTH_MlrA-like_sg2"/>
    <property type="match status" value="1"/>
</dbReference>
<dbReference type="SMART" id="SM00422">
    <property type="entry name" value="HTH_MERR"/>
    <property type="match status" value="1"/>
</dbReference>
<evidence type="ECO:0000256" key="1">
    <source>
        <dbReference type="ARBA" id="ARBA00023125"/>
    </source>
</evidence>